<feature type="transmembrane region" description="Helical" evidence="6">
    <location>
        <begin position="776"/>
        <end position="797"/>
    </location>
</feature>
<feature type="transmembrane region" description="Helical" evidence="6">
    <location>
        <begin position="418"/>
        <end position="438"/>
    </location>
</feature>
<organism evidence="8 9">
    <name type="scientific">Propionibacterium acidifaciens F0233</name>
    <dbReference type="NCBI Taxonomy" id="553198"/>
    <lineage>
        <taxon>Bacteria</taxon>
        <taxon>Bacillati</taxon>
        <taxon>Actinomycetota</taxon>
        <taxon>Actinomycetes</taxon>
        <taxon>Propionibacteriales</taxon>
        <taxon>Propionibacteriaceae</taxon>
        <taxon>Propionibacterium</taxon>
    </lineage>
</organism>
<gene>
    <name evidence="8" type="ORF">HMPREF0682_2203</name>
</gene>
<dbReference type="PANTHER" id="PTHR30287:SF2">
    <property type="entry name" value="BLL1001 PROTEIN"/>
    <property type="match status" value="1"/>
</dbReference>
<proteinExistence type="predicted"/>
<reference evidence="8" key="1">
    <citation type="submission" date="2013-08" db="EMBL/GenBank/DDBJ databases">
        <authorList>
            <person name="Durkin A.S."/>
            <person name="Haft D.R."/>
            <person name="McCorrison J."/>
            <person name="Torralba M."/>
            <person name="Gillis M."/>
            <person name="Haft D.H."/>
            <person name="Methe B."/>
            <person name="Sutton G."/>
            <person name="Nelson K.E."/>
        </authorList>
    </citation>
    <scope>NUCLEOTIDE SEQUENCE [LARGE SCALE GENOMIC DNA]</scope>
    <source>
        <strain evidence="8">F0233</strain>
    </source>
</reference>
<evidence type="ECO:0000256" key="5">
    <source>
        <dbReference type="ARBA" id="ARBA00023136"/>
    </source>
</evidence>
<dbReference type="AlphaFoldDB" id="U2SBU4"/>
<dbReference type="OrthoDB" id="2934570at2"/>
<evidence type="ECO:0000313" key="9">
    <source>
        <dbReference type="Proteomes" id="UP000017052"/>
    </source>
</evidence>
<sequence length="816" mass="87929">MLSTWLRRSFREIRQNALRYGAVFLLVAGATGVMLAIQTSSGSVITTVEGFRSAANIEDGEFETRAALSDTQLASLKDRGVTLEAQPWTDSGGPADSTVRLQPVRDTINKIQLSEGRLPVSSDDLVLEKLYANAHGLVTGDSIQLAGRTFTITGIGSTPDYSYVIPSVTSSSTTPESFGTAFVTHQGFDAVATGNQAPTYSYAYRLTDSTTSDELRSQLLEMTVEPDEISNPALRDTVEEQQDKRTRLGDAVKSLAEGARAAAAASPGASESLQSVSDAQDGLQKYLDETATVEIPMLADFQPADTNPRIITVTNDAAVNRTTALFAGVLVLLLAAYVLTAFAIDNLEQDSASIGALSAIGLRPRELMFQYLMPPLVVVMLACVVGTLVGSLGAQAFNDFAQLTAYYSVPSPSPQLDFVMLLIGLVAAPVLVAIVVSVQLRHKLSTSPLDLLRRTPSQKVGGKGLSLTGWSFGSRFRTRQALRESRSYVIMAVGLLLAVILMVFGFGMQNSISAYESRVSNDLKFDNMYMLQVPETDVPEGAEPALATSLAFGDEAQADVTLLGVSENSRYFDFTLDEASENDVAVSDGLANRYGLQKGDTVFLTDPVKGASYRVTVSQIVPYAAGLYLFQPIADTRKLLGEADDYYNVALSTRSLNFSEGRVGETVTRADVVRGAEGTVRMTTPIVSVLVILSIAVFCIVLTLFIRMMIDRDTYSIALMKSFGYREGEIAKLYLNNYTSVAALSLVLGIPLGLVSLTPVWRTIISSIPMGAPFQLGWTAALTIIGIIALSYVVVYIGARIKLARIEVTEILRDRE</sequence>
<dbReference type="Pfam" id="PF02687">
    <property type="entry name" value="FtsX"/>
    <property type="match status" value="2"/>
</dbReference>
<keyword evidence="9" id="KW-1185">Reference proteome</keyword>
<evidence type="ECO:0000256" key="6">
    <source>
        <dbReference type="SAM" id="Phobius"/>
    </source>
</evidence>
<name>U2SBU4_9ACTN</name>
<keyword evidence="5 6" id="KW-0472">Membrane</keyword>
<feature type="transmembrane region" description="Helical" evidence="6">
    <location>
        <begin position="731"/>
        <end position="756"/>
    </location>
</feature>
<feature type="domain" description="ABC3 transporter permease C-terminal" evidence="7">
    <location>
        <begin position="689"/>
        <end position="807"/>
    </location>
</feature>
<evidence type="ECO:0000256" key="1">
    <source>
        <dbReference type="ARBA" id="ARBA00004651"/>
    </source>
</evidence>
<dbReference type="GO" id="GO:0005886">
    <property type="term" value="C:plasma membrane"/>
    <property type="evidence" value="ECO:0007669"/>
    <property type="project" value="UniProtKB-SubCell"/>
</dbReference>
<keyword evidence="2" id="KW-1003">Cell membrane</keyword>
<dbReference type="RefSeq" id="WP_021796876.1">
    <property type="nucleotide sequence ID" value="NZ_ACVN02000091.1"/>
</dbReference>
<protein>
    <submittedName>
        <fullName evidence="8">MacB-like periplasmic core domain protein</fullName>
    </submittedName>
</protein>
<dbReference type="Proteomes" id="UP000017052">
    <property type="component" value="Unassembled WGS sequence"/>
</dbReference>
<evidence type="ECO:0000313" key="8">
    <source>
        <dbReference type="EMBL" id="ERK60227.1"/>
    </source>
</evidence>
<evidence type="ECO:0000256" key="4">
    <source>
        <dbReference type="ARBA" id="ARBA00022989"/>
    </source>
</evidence>
<feature type="transmembrane region" description="Helical" evidence="6">
    <location>
        <begin position="324"/>
        <end position="344"/>
    </location>
</feature>
<accession>U2SBU4</accession>
<keyword evidence="4 6" id="KW-1133">Transmembrane helix</keyword>
<feature type="transmembrane region" description="Helical" evidence="6">
    <location>
        <begin position="686"/>
        <end position="710"/>
    </location>
</feature>
<keyword evidence="3 6" id="KW-0812">Transmembrane</keyword>
<feature type="domain" description="ABC3 transporter permease C-terminal" evidence="7">
    <location>
        <begin position="326"/>
        <end position="442"/>
    </location>
</feature>
<dbReference type="InterPro" id="IPR038766">
    <property type="entry name" value="Membrane_comp_ABC_pdt"/>
</dbReference>
<dbReference type="EMBL" id="ACVN02000091">
    <property type="protein sequence ID" value="ERK60227.1"/>
    <property type="molecule type" value="Genomic_DNA"/>
</dbReference>
<evidence type="ECO:0000256" key="2">
    <source>
        <dbReference type="ARBA" id="ARBA00022475"/>
    </source>
</evidence>
<comment type="caution">
    <text evidence="8">The sequence shown here is derived from an EMBL/GenBank/DDBJ whole genome shotgun (WGS) entry which is preliminary data.</text>
</comment>
<feature type="transmembrane region" description="Helical" evidence="6">
    <location>
        <begin position="487"/>
        <end position="508"/>
    </location>
</feature>
<feature type="transmembrane region" description="Helical" evidence="6">
    <location>
        <begin position="20"/>
        <end position="37"/>
    </location>
</feature>
<evidence type="ECO:0000259" key="7">
    <source>
        <dbReference type="Pfam" id="PF02687"/>
    </source>
</evidence>
<feature type="transmembrane region" description="Helical" evidence="6">
    <location>
        <begin position="372"/>
        <end position="398"/>
    </location>
</feature>
<dbReference type="GeneID" id="95359678"/>
<evidence type="ECO:0000256" key="3">
    <source>
        <dbReference type="ARBA" id="ARBA00022692"/>
    </source>
</evidence>
<dbReference type="InterPro" id="IPR003838">
    <property type="entry name" value="ABC3_permease_C"/>
</dbReference>
<dbReference type="PANTHER" id="PTHR30287">
    <property type="entry name" value="MEMBRANE COMPONENT OF PREDICTED ABC SUPERFAMILY METABOLITE UPTAKE TRANSPORTER"/>
    <property type="match status" value="1"/>
</dbReference>
<comment type="subcellular location">
    <subcellularLocation>
        <location evidence="1">Cell membrane</location>
        <topology evidence="1">Multi-pass membrane protein</topology>
    </subcellularLocation>
</comment>